<dbReference type="Proteomes" id="UP000092993">
    <property type="component" value="Unassembled WGS sequence"/>
</dbReference>
<feature type="region of interest" description="Disordered" evidence="1">
    <location>
        <begin position="179"/>
        <end position="306"/>
    </location>
</feature>
<feature type="compositionally biased region" description="Polar residues" evidence="1">
    <location>
        <begin position="325"/>
        <end position="339"/>
    </location>
</feature>
<evidence type="ECO:0000313" key="2">
    <source>
        <dbReference type="EMBL" id="OBZ74121.1"/>
    </source>
</evidence>
<dbReference type="AlphaFoldDB" id="A0A1C7MB21"/>
<reference evidence="2 3" key="1">
    <citation type="submission" date="2016-03" db="EMBL/GenBank/DDBJ databases">
        <title>Whole genome sequencing of Grifola frondosa 9006-11.</title>
        <authorList>
            <person name="Min B."/>
            <person name="Park H."/>
            <person name="Kim J.-G."/>
            <person name="Cho H."/>
            <person name="Oh Y.-L."/>
            <person name="Kong W.-S."/>
            <person name="Choi I.-G."/>
        </authorList>
    </citation>
    <scope>NUCLEOTIDE SEQUENCE [LARGE SCALE GENOMIC DNA]</scope>
    <source>
        <strain evidence="2 3">9006-11</strain>
    </source>
</reference>
<gene>
    <name evidence="2" type="ORF">A0H81_06228</name>
</gene>
<proteinExistence type="predicted"/>
<feature type="region of interest" description="Disordered" evidence="1">
    <location>
        <begin position="320"/>
        <end position="375"/>
    </location>
</feature>
<feature type="compositionally biased region" description="Polar residues" evidence="1">
    <location>
        <begin position="349"/>
        <end position="363"/>
    </location>
</feature>
<feature type="compositionally biased region" description="Polar residues" evidence="1">
    <location>
        <begin position="182"/>
        <end position="214"/>
    </location>
</feature>
<evidence type="ECO:0000313" key="3">
    <source>
        <dbReference type="Proteomes" id="UP000092993"/>
    </source>
</evidence>
<feature type="compositionally biased region" description="Polar residues" evidence="1">
    <location>
        <begin position="277"/>
        <end position="287"/>
    </location>
</feature>
<feature type="compositionally biased region" description="Polar residues" evidence="1">
    <location>
        <begin position="222"/>
        <end position="231"/>
    </location>
</feature>
<name>A0A1C7MB21_GRIFR</name>
<protein>
    <submittedName>
        <fullName evidence="2">Uncharacterized protein</fullName>
    </submittedName>
</protein>
<comment type="caution">
    <text evidence="2">The sequence shown here is derived from an EMBL/GenBank/DDBJ whole genome shotgun (WGS) entry which is preliminary data.</text>
</comment>
<keyword evidence="3" id="KW-1185">Reference proteome</keyword>
<organism evidence="2 3">
    <name type="scientific">Grifola frondosa</name>
    <name type="common">Maitake</name>
    <name type="synonym">Polyporus frondosus</name>
    <dbReference type="NCBI Taxonomy" id="5627"/>
    <lineage>
        <taxon>Eukaryota</taxon>
        <taxon>Fungi</taxon>
        <taxon>Dikarya</taxon>
        <taxon>Basidiomycota</taxon>
        <taxon>Agaricomycotina</taxon>
        <taxon>Agaricomycetes</taxon>
        <taxon>Polyporales</taxon>
        <taxon>Grifolaceae</taxon>
        <taxon>Grifola</taxon>
    </lineage>
</organism>
<dbReference type="EMBL" id="LUGG01000006">
    <property type="protein sequence ID" value="OBZ74121.1"/>
    <property type="molecule type" value="Genomic_DNA"/>
</dbReference>
<evidence type="ECO:0000256" key="1">
    <source>
        <dbReference type="SAM" id="MobiDB-lite"/>
    </source>
</evidence>
<accession>A0A1C7MB21</accession>
<feature type="compositionally biased region" description="Low complexity" evidence="1">
    <location>
        <begin position="246"/>
        <end position="262"/>
    </location>
</feature>
<sequence length="493" mass="54061">MLSKTTLQSQERTFSSEIDELERAYTADLNALHLKYAHARKLVQTDGIKKSGQNRPKTSILRPLVKMATWSAGDELSSAYDFPVIDPERSRAIFAKDQRLSGVPSSSSPLTGTTNNNVPSWPPIPEESFAQVAPSISRSSSFQTVTDDQEYTAYDTASQATSVTGFLIQTISDCPPDRAYSYPSNDYNQSSMLSRSSSIDTNSDWQGISSQQEASAGDYGGSQVSSTSAVSLGTPEPSFRADDPPTGSTLSRSGSISSAGGTPTPGVCDQGEEYFPSQRSVFSQDRSTPAPAVYDQGEEYSSQRSVCSDARFLPPEWAQRDEYSSQRSVYSHDSSSTRTPVVCDEGEEYSSSQRSVYSQDRSPTPTPGACDQLEEPSSQVCFDLEARRFSVPAAMAYNDQDAETVRSFSSDGDEASRVPWMTSPFTSGRIINGTESEVPTQDPHNFSRARTPFIVEEIPDITFIPEGTPDIVDYAHVNEKWLDEMATRKKEYE</sequence>